<name>A0ABS7ZL39_9GAMM</name>
<comment type="caution">
    <text evidence="1">The sequence shown here is derived from an EMBL/GenBank/DDBJ whole genome shotgun (WGS) entry which is preliminary data.</text>
</comment>
<protein>
    <submittedName>
        <fullName evidence="1">DUF3047 domain-containing protein</fullName>
    </submittedName>
</protein>
<dbReference type="Pfam" id="PF11249">
    <property type="entry name" value="DUF3047"/>
    <property type="match status" value="1"/>
</dbReference>
<reference evidence="1 2" key="1">
    <citation type="submission" date="2020-12" db="EMBL/GenBank/DDBJ databases">
        <title>Novel Thalassolituus-related marine hydrocarbonoclastic bacteria mediated algae-derived hydrocarbons mineralization in twilight zone of the northern South China Sea.</title>
        <authorList>
            <person name="Dong C."/>
        </authorList>
    </citation>
    <scope>NUCLEOTIDE SEQUENCE [LARGE SCALE GENOMIC DNA]</scope>
    <source>
        <strain evidence="1 2">IMCC1826</strain>
    </source>
</reference>
<evidence type="ECO:0000313" key="1">
    <source>
        <dbReference type="EMBL" id="MCA6062407.1"/>
    </source>
</evidence>
<accession>A0ABS7ZL39</accession>
<dbReference type="RefSeq" id="WP_225671382.1">
    <property type="nucleotide sequence ID" value="NZ_JAEDAH010000009.1"/>
</dbReference>
<dbReference type="InterPro" id="IPR021409">
    <property type="entry name" value="DUF3047"/>
</dbReference>
<organism evidence="1 2">
    <name type="scientific">Thalassolituus marinus</name>
    <dbReference type="NCBI Taxonomy" id="671053"/>
    <lineage>
        <taxon>Bacteria</taxon>
        <taxon>Pseudomonadati</taxon>
        <taxon>Pseudomonadota</taxon>
        <taxon>Gammaproteobacteria</taxon>
        <taxon>Oceanospirillales</taxon>
        <taxon>Oceanospirillaceae</taxon>
        <taxon>Thalassolituus</taxon>
    </lineage>
</organism>
<dbReference type="EMBL" id="JAEDAH010000009">
    <property type="protein sequence ID" value="MCA6062407.1"/>
    <property type="molecule type" value="Genomic_DNA"/>
</dbReference>
<evidence type="ECO:0000313" key="2">
    <source>
        <dbReference type="Proteomes" id="UP000714380"/>
    </source>
</evidence>
<sequence>MYIYSKKSRRRMHAIPAAIALLAVTVLWLVSGSHQSHAAEILSAQQLAEWDQDCRGCEVDIQYDVLQGNVIRMASDDELSLSRRIKEQPDHPGLKWQWSVDSFVDGGKLIRLSVFLKETEDWPARTLHYVWDSNAESGAIETRSDFEHVLVVTGADARAEHWYSISRDLNADWSAIYNEAMPAIDHIEVGLGMPEEDAITGAFIDALTLSSLEPAERQQPAIAINE</sequence>
<proteinExistence type="predicted"/>
<gene>
    <name evidence="1" type="ORF">I9W95_02185</name>
</gene>
<dbReference type="Proteomes" id="UP000714380">
    <property type="component" value="Unassembled WGS sequence"/>
</dbReference>
<keyword evidence="2" id="KW-1185">Reference proteome</keyword>